<sequence>MNEHYDWELIERLLHEAQNGANRPFAPPASLPCCWPCPAWPRPARSPCASSGWPAAGTCW</sequence>
<proteinExistence type="predicted"/>
<feature type="non-terminal residue" evidence="1">
    <location>
        <position position="60"/>
    </location>
</feature>
<comment type="caution">
    <text evidence="1">The sequence shown here is derived from an EMBL/GenBank/DDBJ whole genome shotgun (WGS) entry which is preliminary data.</text>
</comment>
<gene>
    <name evidence="1" type="ORF">R0G64_32790</name>
</gene>
<dbReference type="EMBL" id="JAWJUL010000657">
    <property type="protein sequence ID" value="MDV3444070.1"/>
    <property type="molecule type" value="Genomic_DNA"/>
</dbReference>
<keyword evidence="2" id="KW-1185">Reference proteome</keyword>
<organism evidence="1 2">
    <name type="scientific">Metapseudomonas otitidis</name>
    <dbReference type="NCBI Taxonomy" id="319939"/>
    <lineage>
        <taxon>Bacteria</taxon>
        <taxon>Pseudomonadati</taxon>
        <taxon>Pseudomonadota</taxon>
        <taxon>Gammaproteobacteria</taxon>
        <taxon>Pseudomonadales</taxon>
        <taxon>Pseudomonadaceae</taxon>
        <taxon>Metapseudomonas</taxon>
    </lineage>
</organism>
<evidence type="ECO:0000313" key="1">
    <source>
        <dbReference type="EMBL" id="MDV3444070.1"/>
    </source>
</evidence>
<evidence type="ECO:0000313" key="2">
    <source>
        <dbReference type="Proteomes" id="UP001273935"/>
    </source>
</evidence>
<reference evidence="1 2" key="1">
    <citation type="submission" date="2023-10" db="EMBL/GenBank/DDBJ databases">
        <title>Pseudomonas otitidis isolated from a paediatric patient with cystic fibrosis in Chile.</title>
        <authorList>
            <person name="Amsteins-Romero L."/>
            <person name="Opazo-Capurro A."/>
            <person name="Matus-Kohler M."/>
            <person name="Gonzalez-Rocha G."/>
        </authorList>
    </citation>
    <scope>NUCLEOTIDE SEQUENCE [LARGE SCALE GENOMIC DNA]</scope>
    <source>
        <strain evidence="1 2">P-714</strain>
    </source>
</reference>
<accession>A0ABU3Y2H6</accession>
<protein>
    <submittedName>
        <fullName evidence="1">Uncharacterized protein</fullName>
    </submittedName>
</protein>
<dbReference type="Proteomes" id="UP001273935">
    <property type="component" value="Unassembled WGS sequence"/>
</dbReference>
<name>A0ABU3Y2H6_9GAMM</name>